<proteinExistence type="inferred from homology"/>
<dbReference type="OrthoDB" id="2194280at2759"/>
<dbReference type="GO" id="GO:0005655">
    <property type="term" value="C:nucleolar ribonuclease P complex"/>
    <property type="evidence" value="ECO:0007669"/>
    <property type="project" value="TreeGrafter"/>
</dbReference>
<dbReference type="GO" id="GO:0003723">
    <property type="term" value="F:RNA binding"/>
    <property type="evidence" value="ECO:0007669"/>
    <property type="project" value="TreeGrafter"/>
</dbReference>
<protein>
    <submittedName>
        <fullName evidence="5">Uncharacterized protein</fullName>
    </submittedName>
</protein>
<comment type="similarity">
    <text evidence="2">Belongs to the eukaryotic/archaeal RNase P protein component 3 family.</text>
</comment>
<sequence>MLFRPQYSARGGQGRRCEQQQQAGKGVSTATWVVEAKLPTSPPLPSLPKWVFKVAAEQCALAGISPSSFKIYSRVTIQERSPAASNIDIIAVEPLNEKALLTACTTLDVDVIKLKMEERLPFPLKPSIVGAAILRGIFFEISLQDAIVFGESAPSKLRNFLANAASLISASKGRNLLFTSGASEKFGVRSPHDSSNILHLLGMKSASDALFSLKENPIKVLKHAGIDVISLIASYAKNDVSKCCWREARSVIFGAGIQCPRLGLSLLCRDRST</sequence>
<dbReference type="InterPro" id="IPR016195">
    <property type="entry name" value="Pol/histidinol_Pase-like"/>
</dbReference>
<reference evidence="5 6" key="1">
    <citation type="submission" date="2014-04" db="EMBL/GenBank/DDBJ databases">
        <title>A new species of microsporidia sheds light on the evolution of extreme parasitism.</title>
        <authorList>
            <person name="Haag K.L."/>
            <person name="James T.Y."/>
            <person name="Larsson R."/>
            <person name="Schaer T.M."/>
            <person name="Refardt D."/>
            <person name="Pombert J.-F."/>
            <person name="Ebert D."/>
        </authorList>
    </citation>
    <scope>NUCLEOTIDE SEQUENCE [LARGE SCALE GENOMIC DNA]</scope>
    <source>
        <strain evidence="5 6">UGP3</strain>
        <tissue evidence="5">Spores</tissue>
    </source>
</reference>
<dbReference type="SUPFAM" id="SSF89550">
    <property type="entry name" value="PHP domain-like"/>
    <property type="match status" value="1"/>
</dbReference>
<keyword evidence="3" id="KW-0819">tRNA processing</keyword>
<evidence type="ECO:0000256" key="2">
    <source>
        <dbReference type="ARBA" id="ARBA00007331"/>
    </source>
</evidence>
<dbReference type="PANTHER" id="PTHR13031">
    <property type="entry name" value="RIBONUCLEASE P SUBUNIT P30"/>
    <property type="match status" value="1"/>
</dbReference>
<evidence type="ECO:0000256" key="3">
    <source>
        <dbReference type="ARBA" id="ARBA00022694"/>
    </source>
</evidence>
<dbReference type="Proteomes" id="UP000029725">
    <property type="component" value="Unassembled WGS sequence"/>
</dbReference>
<evidence type="ECO:0000256" key="1">
    <source>
        <dbReference type="ARBA" id="ARBA00004123"/>
    </source>
</evidence>
<dbReference type="InterPro" id="IPR002738">
    <property type="entry name" value="RNase_P_p30"/>
</dbReference>
<comment type="subcellular location">
    <subcellularLocation>
        <location evidence="1">Nucleus</location>
    </subcellularLocation>
</comment>
<dbReference type="PANTHER" id="PTHR13031:SF0">
    <property type="entry name" value="RIBONUCLEASE P PROTEIN SUBUNIT P30"/>
    <property type="match status" value="1"/>
</dbReference>
<evidence type="ECO:0000256" key="4">
    <source>
        <dbReference type="SAM" id="MobiDB-lite"/>
    </source>
</evidence>
<dbReference type="AlphaFoldDB" id="A0A098VXB9"/>
<dbReference type="GO" id="GO:0008033">
    <property type="term" value="P:tRNA processing"/>
    <property type="evidence" value="ECO:0007669"/>
    <property type="project" value="UniProtKB-KW"/>
</dbReference>
<dbReference type="GeneID" id="25258750"/>
<accession>A0A098VXB9</accession>
<evidence type="ECO:0000313" key="5">
    <source>
        <dbReference type="EMBL" id="KGG52361.1"/>
    </source>
</evidence>
<comment type="caution">
    <text evidence="5">The sequence shown here is derived from an EMBL/GenBank/DDBJ whole genome shotgun (WGS) entry which is preliminary data.</text>
</comment>
<gene>
    <name evidence="5" type="ORF">DI09_181p20</name>
</gene>
<dbReference type="EMBL" id="JMKJ01000090">
    <property type="protein sequence ID" value="KGG52361.1"/>
    <property type="molecule type" value="Genomic_DNA"/>
</dbReference>
<dbReference type="RefSeq" id="XP_013238797.1">
    <property type="nucleotide sequence ID" value="XM_013383343.1"/>
</dbReference>
<organism evidence="5 6">
    <name type="scientific">Mitosporidium daphniae</name>
    <dbReference type="NCBI Taxonomy" id="1485682"/>
    <lineage>
        <taxon>Eukaryota</taxon>
        <taxon>Fungi</taxon>
        <taxon>Fungi incertae sedis</taxon>
        <taxon>Microsporidia</taxon>
        <taxon>Mitosporidium</taxon>
    </lineage>
</organism>
<dbReference type="Gene3D" id="3.20.20.140">
    <property type="entry name" value="Metal-dependent hydrolases"/>
    <property type="match status" value="1"/>
</dbReference>
<dbReference type="HOGENOM" id="CLU_1019704_0_0_1"/>
<feature type="region of interest" description="Disordered" evidence="4">
    <location>
        <begin position="1"/>
        <end position="23"/>
    </location>
</feature>
<evidence type="ECO:0000313" key="6">
    <source>
        <dbReference type="Proteomes" id="UP000029725"/>
    </source>
</evidence>
<name>A0A098VXB9_9MICR</name>
<dbReference type="VEuPathDB" id="MicrosporidiaDB:DI09_181p20"/>
<keyword evidence="6" id="KW-1185">Reference proteome</keyword>
<dbReference type="Pfam" id="PF01876">
    <property type="entry name" value="RNase_P_p30"/>
    <property type="match status" value="1"/>
</dbReference>